<dbReference type="Proteomes" id="UP000800035">
    <property type="component" value="Unassembled WGS sequence"/>
</dbReference>
<keyword evidence="2" id="KW-1185">Reference proteome</keyword>
<evidence type="ECO:0000313" key="2">
    <source>
        <dbReference type="Proteomes" id="UP000800035"/>
    </source>
</evidence>
<sequence>MPLTLEQKLKYYHYEAKPADGPFGTLGAFFHEVYNNGEAAVEVKSVKFTLPHDSVDNSGIVNFLLPYMPTENTPTPYPPAVLAAHRLQNLCHQYALSSLPSGRVPLSKPALSRVPLKFVLETYVMLFAKACPNLEAAEFPLAWEEDLERAEITWGHKLDWNVREKDEDKGWIRYGKREEVEFGDD</sequence>
<accession>A0A6A5TYI8</accession>
<gene>
    <name evidence="1" type="ORF">CC80DRAFT_595551</name>
</gene>
<proteinExistence type="predicted"/>
<dbReference type="EMBL" id="ML977001">
    <property type="protein sequence ID" value="KAF1954017.1"/>
    <property type="molecule type" value="Genomic_DNA"/>
</dbReference>
<name>A0A6A5TYI8_9PLEO</name>
<protein>
    <submittedName>
        <fullName evidence="1">Uncharacterized protein</fullName>
    </submittedName>
</protein>
<organism evidence="1 2">
    <name type="scientific">Byssothecium circinans</name>
    <dbReference type="NCBI Taxonomy" id="147558"/>
    <lineage>
        <taxon>Eukaryota</taxon>
        <taxon>Fungi</taxon>
        <taxon>Dikarya</taxon>
        <taxon>Ascomycota</taxon>
        <taxon>Pezizomycotina</taxon>
        <taxon>Dothideomycetes</taxon>
        <taxon>Pleosporomycetidae</taxon>
        <taxon>Pleosporales</taxon>
        <taxon>Massarineae</taxon>
        <taxon>Massarinaceae</taxon>
        <taxon>Byssothecium</taxon>
    </lineage>
</organism>
<reference evidence="1" key="1">
    <citation type="journal article" date="2020" name="Stud. Mycol.">
        <title>101 Dothideomycetes genomes: a test case for predicting lifestyles and emergence of pathogens.</title>
        <authorList>
            <person name="Haridas S."/>
            <person name="Albert R."/>
            <person name="Binder M."/>
            <person name="Bloem J."/>
            <person name="Labutti K."/>
            <person name="Salamov A."/>
            <person name="Andreopoulos B."/>
            <person name="Baker S."/>
            <person name="Barry K."/>
            <person name="Bills G."/>
            <person name="Bluhm B."/>
            <person name="Cannon C."/>
            <person name="Castanera R."/>
            <person name="Culley D."/>
            <person name="Daum C."/>
            <person name="Ezra D."/>
            <person name="Gonzalez J."/>
            <person name="Henrissat B."/>
            <person name="Kuo A."/>
            <person name="Liang C."/>
            <person name="Lipzen A."/>
            <person name="Lutzoni F."/>
            <person name="Magnuson J."/>
            <person name="Mondo S."/>
            <person name="Nolan M."/>
            <person name="Ohm R."/>
            <person name="Pangilinan J."/>
            <person name="Park H.-J."/>
            <person name="Ramirez L."/>
            <person name="Alfaro M."/>
            <person name="Sun H."/>
            <person name="Tritt A."/>
            <person name="Yoshinaga Y."/>
            <person name="Zwiers L.-H."/>
            <person name="Turgeon B."/>
            <person name="Goodwin S."/>
            <person name="Spatafora J."/>
            <person name="Crous P."/>
            <person name="Grigoriev I."/>
        </authorList>
    </citation>
    <scope>NUCLEOTIDE SEQUENCE</scope>
    <source>
        <strain evidence="1">CBS 675.92</strain>
    </source>
</reference>
<evidence type="ECO:0000313" key="1">
    <source>
        <dbReference type="EMBL" id="KAF1954017.1"/>
    </source>
</evidence>
<dbReference type="AlphaFoldDB" id="A0A6A5TYI8"/>